<evidence type="ECO:0000313" key="2">
    <source>
        <dbReference type="EMBL" id="MDF0716333.1"/>
    </source>
</evidence>
<dbReference type="Gene3D" id="2.30.40.10">
    <property type="entry name" value="Urease, subunit C, domain 1"/>
    <property type="match status" value="1"/>
</dbReference>
<dbReference type="PANTHER" id="PTHR43135">
    <property type="entry name" value="ALPHA-D-RIBOSE 1-METHYLPHOSPHONATE 5-TRIPHOSPHATE DIPHOSPHATASE"/>
    <property type="match status" value="1"/>
</dbReference>
<feature type="domain" description="Pterin-binding" evidence="1">
    <location>
        <begin position="159"/>
        <end position="418"/>
    </location>
</feature>
<dbReference type="InterPro" id="IPR006680">
    <property type="entry name" value="Amidohydro-rel"/>
</dbReference>
<proteinExistence type="predicted"/>
<dbReference type="RefSeq" id="WP_275615569.1">
    <property type="nucleotide sequence ID" value="NZ_JARFVB010000004.1"/>
</dbReference>
<dbReference type="SUPFAM" id="SSF51338">
    <property type="entry name" value="Composite domain of metallo-dependent hydrolases"/>
    <property type="match status" value="1"/>
</dbReference>
<dbReference type="PANTHER" id="PTHR43135:SF3">
    <property type="entry name" value="ALPHA-D-RIBOSE 1-METHYLPHOSPHONATE 5-TRIPHOSPHATE DIPHOSPHATASE"/>
    <property type="match status" value="1"/>
</dbReference>
<dbReference type="InterPro" id="IPR051781">
    <property type="entry name" value="Metallo-dep_Hydrolase"/>
</dbReference>
<dbReference type="Pfam" id="PF01979">
    <property type="entry name" value="Amidohydro_1"/>
    <property type="match status" value="1"/>
</dbReference>
<dbReference type="CDD" id="cd01299">
    <property type="entry name" value="Met_dep_hydrolase_A"/>
    <property type="match status" value="1"/>
</dbReference>
<dbReference type="InterPro" id="IPR032466">
    <property type="entry name" value="Metal_Hydrolase"/>
</dbReference>
<sequence length="418" mass="45411">MQLKHILALVLILFLNSLHSQTLLIPEQVFDGVTMHKDWVVAVDENRIAYTGPLNGLKGVNSYIKKQLKGMTLMPGIIEGHSHLLLHPYNETEWNDQVLAESPTERAIRGAVHAKKSLMAGITSMRDLGSEGAGYTDVYLKKTIDDGIIPGPRTLMAGPAIVATGAYGPKGFHDGVKVPLGAVSVSGRDNAIKEVRTQLGNGANLIKIYADYRWGKGEPSQPTFLQEEINAMVEAATTAGRYVVAHASTPEGMRRAIMGGVETIEHGDGGTAEIFDLMKKNGVALCPTLAAGDAISQYQGWKKGTEPDPKRIAKKKESFKLALQSGVDIVFGGDVGVFTHGENYRELELMVAYGMEPIKVLQSATSSNAKILHFDELGMIRKGYLADIIAVEGNPLENISQMKHVKYVMKDGVVYKDE</sequence>
<comment type="caution">
    <text evidence="2">The sequence shown here is derived from an EMBL/GenBank/DDBJ whole genome shotgun (WGS) entry which is preliminary data.</text>
</comment>
<dbReference type="PROSITE" id="PS50972">
    <property type="entry name" value="PTERIN_BINDING"/>
    <property type="match status" value="1"/>
</dbReference>
<gene>
    <name evidence="2" type="ORF">PY092_09255</name>
</gene>
<dbReference type="InterPro" id="IPR057744">
    <property type="entry name" value="OTAase-like"/>
</dbReference>
<organism evidence="2 3">
    <name type="scientific">Flagellimonas yonaguniensis</name>
    <dbReference type="NCBI Taxonomy" id="3031325"/>
    <lineage>
        <taxon>Bacteria</taxon>
        <taxon>Pseudomonadati</taxon>
        <taxon>Bacteroidota</taxon>
        <taxon>Flavobacteriia</taxon>
        <taxon>Flavobacteriales</taxon>
        <taxon>Flavobacteriaceae</taxon>
        <taxon>Flagellimonas</taxon>
    </lineage>
</organism>
<dbReference type="Proteomes" id="UP001221366">
    <property type="component" value="Unassembled WGS sequence"/>
</dbReference>
<evidence type="ECO:0000259" key="1">
    <source>
        <dbReference type="PROSITE" id="PS50972"/>
    </source>
</evidence>
<evidence type="ECO:0000313" key="3">
    <source>
        <dbReference type="Proteomes" id="UP001221366"/>
    </source>
</evidence>
<dbReference type="InterPro" id="IPR000489">
    <property type="entry name" value="Pterin-binding_dom"/>
</dbReference>
<keyword evidence="3" id="KW-1185">Reference proteome</keyword>
<dbReference type="Gene3D" id="3.20.20.140">
    <property type="entry name" value="Metal-dependent hydrolases"/>
    <property type="match status" value="1"/>
</dbReference>
<accession>A0ABT5XYS2</accession>
<protein>
    <submittedName>
        <fullName evidence="2">Amidohydrolase family protein</fullName>
    </submittedName>
</protein>
<reference evidence="2 3" key="1">
    <citation type="submission" date="2023-03" db="EMBL/GenBank/DDBJ databases">
        <title>Muricauda XX sp. nov. and Muricauda XXX sp. nov., two novel species isolated from Okinawa Trough.</title>
        <authorList>
            <person name="Cao W."/>
            <person name="Deng X."/>
        </authorList>
    </citation>
    <scope>NUCLEOTIDE SEQUENCE [LARGE SCALE GENOMIC DNA]</scope>
    <source>
        <strain evidence="2 3">334s03</strain>
    </source>
</reference>
<dbReference type="SUPFAM" id="SSF51556">
    <property type="entry name" value="Metallo-dependent hydrolases"/>
    <property type="match status" value="1"/>
</dbReference>
<dbReference type="InterPro" id="IPR011059">
    <property type="entry name" value="Metal-dep_hydrolase_composite"/>
</dbReference>
<dbReference type="EMBL" id="JARFVB010000004">
    <property type="protein sequence ID" value="MDF0716333.1"/>
    <property type="molecule type" value="Genomic_DNA"/>
</dbReference>
<name>A0ABT5XYS2_9FLAO</name>